<feature type="transmembrane region" description="Helical" evidence="1">
    <location>
        <begin position="712"/>
        <end position="734"/>
    </location>
</feature>
<name>A0ABD3MFG2_9STRA</name>
<keyword evidence="1" id="KW-1133">Transmembrane helix</keyword>
<proteinExistence type="predicted"/>
<feature type="transmembrane region" description="Helical" evidence="1">
    <location>
        <begin position="1034"/>
        <end position="1059"/>
    </location>
</feature>
<dbReference type="Proteomes" id="UP001530293">
    <property type="component" value="Unassembled WGS sequence"/>
</dbReference>
<reference evidence="2 3" key="1">
    <citation type="submission" date="2024-10" db="EMBL/GenBank/DDBJ databases">
        <title>Updated reference genomes for cyclostephanoid diatoms.</title>
        <authorList>
            <person name="Roberts W.R."/>
            <person name="Alverson A.J."/>
        </authorList>
    </citation>
    <scope>NUCLEOTIDE SEQUENCE [LARGE SCALE GENOMIC DNA]</scope>
    <source>
        <strain evidence="2 3">AJA232-27</strain>
    </source>
</reference>
<evidence type="ECO:0000313" key="3">
    <source>
        <dbReference type="Proteomes" id="UP001530293"/>
    </source>
</evidence>
<dbReference type="EMBL" id="JALLBG020000134">
    <property type="protein sequence ID" value="KAL3762538.1"/>
    <property type="molecule type" value="Genomic_DNA"/>
</dbReference>
<protein>
    <submittedName>
        <fullName evidence="2">Uncharacterized protein</fullName>
    </submittedName>
</protein>
<evidence type="ECO:0000256" key="1">
    <source>
        <dbReference type="SAM" id="Phobius"/>
    </source>
</evidence>
<keyword evidence="3" id="KW-1185">Reference proteome</keyword>
<keyword evidence="1" id="KW-0812">Transmembrane</keyword>
<organism evidence="2 3">
    <name type="scientific">Discostella pseudostelligera</name>
    <dbReference type="NCBI Taxonomy" id="259834"/>
    <lineage>
        <taxon>Eukaryota</taxon>
        <taxon>Sar</taxon>
        <taxon>Stramenopiles</taxon>
        <taxon>Ochrophyta</taxon>
        <taxon>Bacillariophyta</taxon>
        <taxon>Coscinodiscophyceae</taxon>
        <taxon>Thalassiosirophycidae</taxon>
        <taxon>Stephanodiscales</taxon>
        <taxon>Stephanodiscaceae</taxon>
        <taxon>Discostella</taxon>
    </lineage>
</organism>
<keyword evidence="1" id="KW-0472">Membrane</keyword>
<comment type="caution">
    <text evidence="2">The sequence shown here is derived from an EMBL/GenBank/DDBJ whole genome shotgun (WGS) entry which is preliminary data.</text>
</comment>
<accession>A0ABD3MFG2</accession>
<dbReference type="AlphaFoldDB" id="A0ABD3MFG2"/>
<gene>
    <name evidence="2" type="ORF">ACHAWU_002410</name>
</gene>
<evidence type="ECO:0000313" key="2">
    <source>
        <dbReference type="EMBL" id="KAL3762538.1"/>
    </source>
</evidence>
<sequence>MEPLIDRAVRNEAMVRIAPSEEDANIVATPVPVATPIVALPRGSIIRRNDENIIVTPVIPLPRVSIIRRNDQDIAATPALPLPRVSITRRTDQDIVVATAPPIDPLEPANQPNEEGSRPYFRNRMVICLFAIAANWGTTLSIAKQLASRVINTPSLDFVTATCEDAYNITRDERLRHTECVESQLNQCNTRLDKSITREDDRVKVASSQNEDVVQKIEEVSINCSKSYTTLRLLLEDWTAARGEIPMRTNSSNNSSSAPVCSAEDQEQFNRTMLGTQNTIAMQTEALQVATEYSDESTTTVSRLATAVTDVDNERSSLSTYIDERVDYDIDYIDRKTTTIQDGLYDILESLDPADIPPINISDIIREFEINSKDIMACVSLDVNATMANGTKCRPNLAALVDGFVKNAKWKVSFLTQTLYDCRDKMEEYKQNAADAYTVAKTFYDGAKTFINIAKRIVFWEPVGDWFDISDSDFSPIDVDFPNVSLAVSQIGSFSSINAMWQTVFPKIGSYYAKIPLMHSKLNARFLEKLEDIMLNTSVPISILIPRIRPTDYDPPNYTDTFNLGVNPEEEVSMYRNISEFFKTNTRTALGMFSGIRNQYDGLGLDFDVPSFNITEIKNKVTSVNLSFEGPQNPDMDFKLWFLQVANFSDGLIYLDYIVRCYVSIRLFVRYWFATALAMPFIDLRVNKETINPFRMHPARIVVSFVTSPQGLFIIFLASSAWILGMVAFLYVPLLQSYTSGCVNFDGNGTFITKNLYSVGYNYAYQDGSGLLVKGMEAFDVKLGGTCNSRYTASTNIQNTMRSNITTYSNFHREVSESMLFARRCIDAEELDSAFTDACCGIVTYPDCPVGLPTSNITCPMDDRRAILSIPIPYELPGISLTDPSCLVQTNESDFVLSNAIFDCDNLKACNVTCPGPHKGFLNAVIERCGCTFEWYLHSKWMGGAFAFLIYTLMNIARVSFFSGVTRLLWKHIYPDRFTILATCDSEGSLVTASKANGVSHEDLINAIQSKSNGADREITKELHAKLNRCIRNFFATGVVLLLGSAVVNALWFCALFFVSRSLTPSVWQE</sequence>